<dbReference type="PANTHER" id="PTHR31005">
    <property type="entry name" value="DUF4139 DOMAIN-CONTAINING PROTEIN"/>
    <property type="match status" value="1"/>
</dbReference>
<feature type="domain" description="DUF4139" evidence="2">
    <location>
        <begin position="214"/>
        <end position="514"/>
    </location>
</feature>
<dbReference type="OrthoDB" id="634585at2"/>
<reference evidence="4 5" key="1">
    <citation type="submission" date="2019-07" db="EMBL/GenBank/DDBJ databases">
        <title>Genomic Encyclopedia of Archaeal and Bacterial Type Strains, Phase II (KMG-II): from individual species to whole genera.</title>
        <authorList>
            <person name="Goeker M."/>
        </authorList>
    </citation>
    <scope>NUCLEOTIDE SEQUENCE [LARGE SCALE GENOMIC DNA]</scope>
    <source>
        <strain evidence="4 5">DSM 21935</strain>
    </source>
</reference>
<protein>
    <recommendedName>
        <fullName evidence="6">Mucoidy inhibitor MuiA family protein</fullName>
    </recommendedName>
</protein>
<name>A0A5D3YPT7_9BACT</name>
<dbReference type="AlphaFoldDB" id="A0A5D3YPT7"/>
<evidence type="ECO:0000313" key="5">
    <source>
        <dbReference type="Proteomes" id="UP000324595"/>
    </source>
</evidence>
<proteinExistence type="predicted"/>
<dbReference type="Pfam" id="PF13598">
    <property type="entry name" value="DUF4139"/>
    <property type="match status" value="1"/>
</dbReference>
<evidence type="ECO:0008006" key="6">
    <source>
        <dbReference type="Google" id="ProtNLM"/>
    </source>
</evidence>
<accession>A0A5D3YPT7</accession>
<evidence type="ECO:0000259" key="2">
    <source>
        <dbReference type="Pfam" id="PF13598"/>
    </source>
</evidence>
<dbReference type="RefSeq" id="WP_148897741.1">
    <property type="nucleotide sequence ID" value="NZ_VNHY01000001.1"/>
</dbReference>
<keyword evidence="5" id="KW-1185">Reference proteome</keyword>
<gene>
    <name evidence="4" type="ORF">LX73_0354</name>
</gene>
<dbReference type="InterPro" id="IPR037291">
    <property type="entry name" value="DUF4139"/>
</dbReference>
<sequence>MNLLLSIIFTLLVVPFQPTQSADNSRPPSTIEHATVFRSGAQIRRSVEITLQEGINEVSLDGLTNSLSENSITVSANQPVTLLSVQKQTHSPTVTDSLHSLQESLENIKTNISKKKAEQKVLNYELDILMDNRKLQKGNEKISVSELKQAMQYFREQLTDIEQGKIKIQDTIDELSAKKEKVQKKIDKIQQEQQRKSAVILAEIRSKKQQTITLQFSYFTSRAGWKPRYDLRVNNIADPVQLTYKADVYQSTGINWDNISLSISSANPRSNTTLPSFEPSFLSFYESPTARANMQAREANMDAAANTPKMSGVETSVSQNQTSFQFDIAVPYSVPGNGSAKTVTAKEYSIPTNYEYYAMPKANKTAYLTAHIADWENRNLLSGPMNLYFEQKFVGQSSLNPNTANDTLTVSLGKDENIALERTRIKKFSEKNFFGNKVRETKAWRLTVKNNKKRTVKLKLVDQIPVSTNEDIKVNLQERSGAQYESSTGKLHWTLNLEPGQSQNKQIRYVLEYPSGKKIQKNN</sequence>
<feature type="coiled-coil region" evidence="1">
    <location>
        <begin position="165"/>
        <end position="199"/>
    </location>
</feature>
<dbReference type="PANTHER" id="PTHR31005:SF8">
    <property type="entry name" value="DUF4139 DOMAIN-CONTAINING PROTEIN"/>
    <property type="match status" value="1"/>
</dbReference>
<dbReference type="Proteomes" id="UP000324595">
    <property type="component" value="Unassembled WGS sequence"/>
</dbReference>
<organism evidence="4 5">
    <name type="scientific">Fodinibius salinus</name>
    <dbReference type="NCBI Taxonomy" id="860790"/>
    <lineage>
        <taxon>Bacteria</taxon>
        <taxon>Pseudomonadati</taxon>
        <taxon>Balneolota</taxon>
        <taxon>Balneolia</taxon>
        <taxon>Balneolales</taxon>
        <taxon>Balneolaceae</taxon>
        <taxon>Fodinibius</taxon>
    </lineage>
</organism>
<dbReference type="EMBL" id="VNHY01000001">
    <property type="protein sequence ID" value="TYP95059.1"/>
    <property type="molecule type" value="Genomic_DNA"/>
</dbReference>
<dbReference type="Pfam" id="PF13600">
    <property type="entry name" value="DUF4140"/>
    <property type="match status" value="1"/>
</dbReference>
<dbReference type="InterPro" id="IPR011935">
    <property type="entry name" value="CHP02231"/>
</dbReference>
<evidence type="ECO:0000259" key="3">
    <source>
        <dbReference type="Pfam" id="PF13600"/>
    </source>
</evidence>
<comment type="caution">
    <text evidence="4">The sequence shown here is derived from an EMBL/GenBank/DDBJ whole genome shotgun (WGS) entry which is preliminary data.</text>
</comment>
<keyword evidence="1" id="KW-0175">Coiled coil</keyword>
<evidence type="ECO:0000256" key="1">
    <source>
        <dbReference type="SAM" id="Coils"/>
    </source>
</evidence>
<feature type="domain" description="DUF4140" evidence="3">
    <location>
        <begin position="34"/>
        <end position="129"/>
    </location>
</feature>
<dbReference type="NCBIfam" id="TIGR02231">
    <property type="entry name" value="mucoidy inhibitor MuiA family protein"/>
    <property type="match status" value="1"/>
</dbReference>
<dbReference type="InterPro" id="IPR025554">
    <property type="entry name" value="DUF4140"/>
</dbReference>
<evidence type="ECO:0000313" key="4">
    <source>
        <dbReference type="EMBL" id="TYP95059.1"/>
    </source>
</evidence>